<feature type="region of interest" description="Disordered" evidence="10">
    <location>
        <begin position="215"/>
        <end position="241"/>
    </location>
</feature>
<keyword evidence="6" id="KW-1133">Transmembrane helix</keyword>
<evidence type="ECO:0000256" key="4">
    <source>
        <dbReference type="ARBA" id="ARBA00022692"/>
    </source>
</evidence>
<evidence type="ECO:0000313" key="12">
    <source>
        <dbReference type="Proteomes" id="UP001190700"/>
    </source>
</evidence>
<name>A0AAE0L449_9CHLO</name>
<evidence type="ECO:0000256" key="9">
    <source>
        <dbReference type="RuleBase" id="RU000488"/>
    </source>
</evidence>
<dbReference type="EMBL" id="LGRX02009742">
    <property type="protein sequence ID" value="KAK3271441.1"/>
    <property type="molecule type" value="Genomic_DNA"/>
</dbReference>
<dbReference type="SUPFAM" id="SSF103506">
    <property type="entry name" value="Mitochondrial carrier"/>
    <property type="match status" value="1"/>
</dbReference>
<dbReference type="InterPro" id="IPR018108">
    <property type="entry name" value="MCP_transmembrane"/>
</dbReference>
<proteinExistence type="inferred from homology"/>
<keyword evidence="12" id="KW-1185">Reference proteome</keyword>
<dbReference type="Gene3D" id="1.50.40.10">
    <property type="entry name" value="Mitochondrial carrier domain"/>
    <property type="match status" value="1"/>
</dbReference>
<evidence type="ECO:0000313" key="11">
    <source>
        <dbReference type="EMBL" id="KAK3271441.1"/>
    </source>
</evidence>
<evidence type="ECO:0000256" key="8">
    <source>
        <dbReference type="PROSITE-ProRule" id="PRU00282"/>
    </source>
</evidence>
<accession>A0AAE0L449</accession>
<sequence length="241" mass="25864">MNDGNVWKGFAAGSMAAMVSGAVTHPIDLVKVRMQLDPSAGKSGMLKTGYSVIRNEGVLAIYKGLTASLLRQASFIGTKFGSYDVFKKILQDESGKISFGAKAACGFGAGAAGAIVGNPADLAMVRMQADGKLPVEMRRNYKNAFDAIHRIITEEGVMTLWRGSSPTVSRAMIITASQLAVYDQIKEELLKFGMEMRSGCFVLWAAAKVSSGARSREQLLQRSPRSPGTGRLLRTEPGRLP</sequence>
<comment type="caution">
    <text evidence="11">The sequence shown here is derived from an EMBL/GenBank/DDBJ whole genome shotgun (WGS) entry which is preliminary data.</text>
</comment>
<keyword evidence="3 9" id="KW-0813">Transport</keyword>
<dbReference type="AlphaFoldDB" id="A0AAE0L449"/>
<reference evidence="11 12" key="1">
    <citation type="journal article" date="2015" name="Genome Biol. Evol.">
        <title>Comparative Genomics of a Bacterivorous Green Alga Reveals Evolutionary Causalities and Consequences of Phago-Mixotrophic Mode of Nutrition.</title>
        <authorList>
            <person name="Burns J.A."/>
            <person name="Paasch A."/>
            <person name="Narechania A."/>
            <person name="Kim E."/>
        </authorList>
    </citation>
    <scope>NUCLEOTIDE SEQUENCE [LARGE SCALE GENOMIC DNA]</scope>
    <source>
        <strain evidence="11 12">PLY_AMNH</strain>
    </source>
</reference>
<feature type="repeat" description="Solcar" evidence="8">
    <location>
        <begin position="97"/>
        <end position="188"/>
    </location>
</feature>
<protein>
    <submittedName>
        <fullName evidence="11">Uncharacterized protein</fullName>
    </submittedName>
</protein>
<evidence type="ECO:0000256" key="6">
    <source>
        <dbReference type="ARBA" id="ARBA00022989"/>
    </source>
</evidence>
<feature type="repeat" description="Solcar" evidence="8">
    <location>
        <begin position="4"/>
        <end position="89"/>
    </location>
</feature>
<evidence type="ECO:0000256" key="7">
    <source>
        <dbReference type="ARBA" id="ARBA00023136"/>
    </source>
</evidence>
<comment type="subcellular location">
    <subcellularLocation>
        <location evidence="1">Membrane</location>
        <topology evidence="1">Multi-pass membrane protein</topology>
    </subcellularLocation>
</comment>
<organism evidence="11 12">
    <name type="scientific">Cymbomonas tetramitiformis</name>
    <dbReference type="NCBI Taxonomy" id="36881"/>
    <lineage>
        <taxon>Eukaryota</taxon>
        <taxon>Viridiplantae</taxon>
        <taxon>Chlorophyta</taxon>
        <taxon>Pyramimonadophyceae</taxon>
        <taxon>Pyramimonadales</taxon>
        <taxon>Pyramimonadaceae</taxon>
        <taxon>Cymbomonas</taxon>
    </lineage>
</organism>
<evidence type="ECO:0000256" key="2">
    <source>
        <dbReference type="ARBA" id="ARBA00006375"/>
    </source>
</evidence>
<dbReference type="PANTHER" id="PTHR45618">
    <property type="entry name" value="MITOCHONDRIAL DICARBOXYLATE CARRIER-RELATED"/>
    <property type="match status" value="1"/>
</dbReference>
<dbReference type="InterPro" id="IPR050391">
    <property type="entry name" value="Mito_Metabolite_Transporter"/>
</dbReference>
<evidence type="ECO:0000256" key="3">
    <source>
        <dbReference type="ARBA" id="ARBA00022448"/>
    </source>
</evidence>
<gene>
    <name evidence="11" type="ORF">CYMTET_20208</name>
</gene>
<dbReference type="Pfam" id="PF00153">
    <property type="entry name" value="Mito_carr"/>
    <property type="match status" value="2"/>
</dbReference>
<evidence type="ECO:0000256" key="10">
    <source>
        <dbReference type="SAM" id="MobiDB-lite"/>
    </source>
</evidence>
<dbReference type="PROSITE" id="PS50920">
    <property type="entry name" value="SOLCAR"/>
    <property type="match status" value="2"/>
</dbReference>
<dbReference type="GO" id="GO:0016020">
    <property type="term" value="C:membrane"/>
    <property type="evidence" value="ECO:0007669"/>
    <property type="project" value="UniProtKB-SubCell"/>
</dbReference>
<evidence type="ECO:0000256" key="5">
    <source>
        <dbReference type="ARBA" id="ARBA00022737"/>
    </source>
</evidence>
<evidence type="ECO:0000256" key="1">
    <source>
        <dbReference type="ARBA" id="ARBA00004141"/>
    </source>
</evidence>
<dbReference type="InterPro" id="IPR023395">
    <property type="entry name" value="MCP_dom_sf"/>
</dbReference>
<keyword evidence="5" id="KW-0677">Repeat</keyword>
<comment type="similarity">
    <text evidence="2 9">Belongs to the mitochondrial carrier (TC 2.A.29) family.</text>
</comment>
<dbReference type="Proteomes" id="UP001190700">
    <property type="component" value="Unassembled WGS sequence"/>
</dbReference>
<keyword evidence="7 8" id="KW-0472">Membrane</keyword>
<keyword evidence="4 8" id="KW-0812">Transmembrane</keyword>